<keyword evidence="3" id="KW-1185">Reference proteome</keyword>
<dbReference type="PROSITE" id="PS50144">
    <property type="entry name" value="MATH"/>
    <property type="match status" value="1"/>
</dbReference>
<evidence type="ECO:0000259" key="1">
    <source>
        <dbReference type="PROSITE" id="PS50097"/>
    </source>
</evidence>
<sequence length="360" mass="41348">MVLEIGKSNDDSCNIETKVKKIDIIWSIQNFSKRPKKTGERIDSRTCVVGSKDRSEWYLRIYPNGSNEDCKDYVSVFLVLKNPDKAKAKLKFSILNIKEEKENVRSVTISDKFVKGNGWGFDEFVKKDFLLNEANGLLSNDKLKILCEAEIIEVKSENNDNPETSINVTIPESKLLSDYSNLFDSTLFTDCIIRVGDTEIKVHRGILATRSPIFHKIFNSTPENSQTNVVEIEDFSVGAVREMLRYIYKDEVTNIQNMADEMYKISNKYELHRLKAISEQSMCNSLSIENVCERFALSETYPNEKLKDLCQEFILKNIECIIRTNEWKKHVLVRPLLLESLLLKSLNISLTGSGSEKEEK</sequence>
<dbReference type="SUPFAM" id="SSF54695">
    <property type="entry name" value="POZ domain"/>
    <property type="match status" value="1"/>
</dbReference>
<dbReference type="Gene3D" id="3.30.710.10">
    <property type="entry name" value="Potassium Channel Kv1.1, Chain A"/>
    <property type="match status" value="1"/>
</dbReference>
<dbReference type="InterPro" id="IPR000210">
    <property type="entry name" value="BTB/POZ_dom"/>
</dbReference>
<dbReference type="Gene3D" id="2.60.210.10">
    <property type="entry name" value="Apoptosis, Tumor Necrosis Factor Receptor Associated Protein 2, Chain A"/>
    <property type="match status" value="1"/>
</dbReference>
<evidence type="ECO:0000313" key="3">
    <source>
        <dbReference type="Proteomes" id="UP000046392"/>
    </source>
</evidence>
<feature type="domain" description="BTB" evidence="1">
    <location>
        <begin position="189"/>
        <end position="256"/>
    </location>
</feature>
<dbReference type="SMART" id="SM00061">
    <property type="entry name" value="MATH"/>
    <property type="match status" value="1"/>
</dbReference>
<dbReference type="Gene3D" id="1.25.40.420">
    <property type="match status" value="1"/>
</dbReference>
<organism evidence="3 4">
    <name type="scientific">Strongyloides papillosus</name>
    <name type="common">Intestinal threadworm</name>
    <dbReference type="NCBI Taxonomy" id="174720"/>
    <lineage>
        <taxon>Eukaryota</taxon>
        <taxon>Metazoa</taxon>
        <taxon>Ecdysozoa</taxon>
        <taxon>Nematoda</taxon>
        <taxon>Chromadorea</taxon>
        <taxon>Rhabditida</taxon>
        <taxon>Tylenchina</taxon>
        <taxon>Panagrolaimomorpha</taxon>
        <taxon>Strongyloidoidea</taxon>
        <taxon>Strongyloididae</taxon>
        <taxon>Strongyloides</taxon>
    </lineage>
</organism>
<dbReference type="Proteomes" id="UP000046392">
    <property type="component" value="Unplaced"/>
</dbReference>
<dbReference type="PROSITE" id="PS50097">
    <property type="entry name" value="BTB"/>
    <property type="match status" value="1"/>
</dbReference>
<dbReference type="InterPro" id="IPR011333">
    <property type="entry name" value="SKP1/BTB/POZ_sf"/>
</dbReference>
<dbReference type="InterPro" id="IPR008974">
    <property type="entry name" value="TRAF-like"/>
</dbReference>
<dbReference type="SMART" id="SM00225">
    <property type="entry name" value="BTB"/>
    <property type="match status" value="1"/>
</dbReference>
<dbReference type="GO" id="GO:0030163">
    <property type="term" value="P:protein catabolic process"/>
    <property type="evidence" value="ECO:0007669"/>
    <property type="project" value="UniProtKB-ARBA"/>
</dbReference>
<reference evidence="4" key="1">
    <citation type="submission" date="2017-02" db="UniProtKB">
        <authorList>
            <consortium name="WormBaseParasite"/>
        </authorList>
    </citation>
    <scope>IDENTIFICATION</scope>
</reference>
<dbReference type="STRING" id="174720.A0A0N5C3N8"/>
<dbReference type="WBParaSite" id="SPAL_0001257900.1">
    <property type="protein sequence ID" value="SPAL_0001257900.1"/>
    <property type="gene ID" value="SPAL_0001257900"/>
</dbReference>
<dbReference type="CDD" id="cd14733">
    <property type="entry name" value="BACK"/>
    <property type="match status" value="1"/>
</dbReference>
<protein>
    <submittedName>
        <fullName evidence="4">Speckle-type POZ protein (inferred by orthology to a human protein)</fullName>
    </submittedName>
</protein>
<proteinExistence type="predicted"/>
<dbReference type="AlphaFoldDB" id="A0A0N5C3N8"/>
<dbReference type="SUPFAM" id="SSF49599">
    <property type="entry name" value="TRAF domain-like"/>
    <property type="match status" value="1"/>
</dbReference>
<accession>A0A0N5C3N8</accession>
<dbReference type="Pfam" id="PF22486">
    <property type="entry name" value="MATH_2"/>
    <property type="match status" value="1"/>
</dbReference>
<evidence type="ECO:0000259" key="2">
    <source>
        <dbReference type="PROSITE" id="PS50144"/>
    </source>
</evidence>
<dbReference type="PANTHER" id="PTHR24413">
    <property type="entry name" value="SPECKLE-TYPE POZ PROTEIN"/>
    <property type="match status" value="1"/>
</dbReference>
<dbReference type="Pfam" id="PF00651">
    <property type="entry name" value="BTB"/>
    <property type="match status" value="1"/>
</dbReference>
<evidence type="ECO:0000313" key="4">
    <source>
        <dbReference type="WBParaSite" id="SPAL_0001257900.1"/>
    </source>
</evidence>
<feature type="domain" description="MATH" evidence="2">
    <location>
        <begin position="21"/>
        <end position="149"/>
    </location>
</feature>
<dbReference type="InterPro" id="IPR002083">
    <property type="entry name" value="MATH/TRAF_dom"/>
</dbReference>
<name>A0A0N5C3N8_STREA</name>